<dbReference type="PANTHER" id="PTHR34997:SF1">
    <property type="entry name" value="PEPTIDOGLYCAN-BINDING LYSIN DOMAIN"/>
    <property type="match status" value="1"/>
</dbReference>
<keyword evidence="2" id="KW-0843">Virulence</keyword>
<dbReference type="Gene3D" id="3.10.350.10">
    <property type="entry name" value="LysM domain"/>
    <property type="match status" value="8"/>
</dbReference>
<feature type="chain" id="PRO_5019160286" description="LysM domain-containing protein" evidence="3">
    <location>
        <begin position="19"/>
        <end position="949"/>
    </location>
</feature>
<keyword evidence="6" id="KW-1185">Reference proteome</keyword>
<proteinExistence type="predicted"/>
<dbReference type="InterPro" id="IPR052210">
    <property type="entry name" value="LysM1-like"/>
</dbReference>
<dbReference type="PROSITE" id="PS51782">
    <property type="entry name" value="LYSM"/>
    <property type="match status" value="8"/>
</dbReference>
<evidence type="ECO:0000313" key="6">
    <source>
        <dbReference type="Proteomes" id="UP000284842"/>
    </source>
</evidence>
<evidence type="ECO:0000256" key="2">
    <source>
        <dbReference type="ARBA" id="ARBA00023026"/>
    </source>
</evidence>
<name>A0A409YPJ8_9AGAR</name>
<dbReference type="GO" id="GO:0008061">
    <property type="term" value="F:chitin binding"/>
    <property type="evidence" value="ECO:0007669"/>
    <property type="project" value="UniProtKB-KW"/>
</dbReference>
<feature type="domain" description="LysM" evidence="4">
    <location>
        <begin position="295"/>
        <end position="344"/>
    </location>
</feature>
<feature type="domain" description="LysM" evidence="4">
    <location>
        <begin position="549"/>
        <end position="596"/>
    </location>
</feature>
<dbReference type="InterPro" id="IPR018392">
    <property type="entry name" value="LysM"/>
</dbReference>
<keyword evidence="3" id="KW-0732">Signal</keyword>
<protein>
    <recommendedName>
        <fullName evidence="4">LysM domain-containing protein</fullName>
    </recommendedName>
</protein>
<feature type="domain" description="LysM" evidence="4">
    <location>
        <begin position="703"/>
        <end position="749"/>
    </location>
</feature>
<dbReference type="Pfam" id="PF01476">
    <property type="entry name" value="LysM"/>
    <property type="match status" value="7"/>
</dbReference>
<feature type="domain" description="LysM" evidence="4">
    <location>
        <begin position="903"/>
        <end position="948"/>
    </location>
</feature>
<sequence length="949" mass="98021">MILLSFTVTLAIAWQSLAASFHKSVHGVEQAHNKLFHDSLMQQLDASRGKTVPSFHDLGLSNLAVTGDDGDNTTYATGSAASFQLYTSDMLTTPPTPSSACMTALTATIQCNSTVPLMSSFPYLLINDLATVCTTACTNSLASYRAGVVSACGTYRIPGTGNSTYLPIFAVDTIAGPYTVQCLQDPTSMEFCEPLLNSYNSSTSSDGVLGLPTNQLCTFCTLATLNRTLSNPTTYSVAVAGLLSSAVQKCGAAFNSFNVSSPPFSSSPPILNPSNMTTGSNITDTPSSQCAILGRNITVSNDANSTCSALASQYSVTPDSILASNPFLTGSSDCTVIAGSTLCIPQACTLYTVQVNDTCNSIGTAHSLTPIQVQSFNPSLGTSCQLISSFVGKPICVSPNGGFPTGVGATSDANPSATPTTVAPVPTPTVSGTTNACGKWYQVQAGDICNSVPLNNSVTLPDFLTLNPEVDANCTNLWLGYYYCVAPYPPFNTTSATAPLITGTQASIFAYPIPTANYTPSFFTQVITPAGIPAPTNVAAGTRQVACGHYYTVESGDTLDSIATLTNTTADGLISWNPELSKGSPSGLVVGTAICVLFPKGNYTLSPAPVPANLATSANVNVTTCAEYYTISSGDTCTTIEDSFALTNAQFLALNPGVNAQCTNIILGEAYCVFSIFGGSAGPTPTGPPANVAPGTITTNCTGYYTVVSGDSCGAIETKFNITNSLFLAMNPEVSSTCNNIVIGEAYCIGTSNTTTTPTGPPSNVAPGTITTGCTAYYTVVSGDSCGAIESRFSITDSLFHAMNPEITSTCTNIIVGDAYCVATSNSTTTPTGPPSNLAAGSLSNCTTYYTVVSGDSCTAIDNKFTIALSDFFRWNPEVNTACTNIAVGSAYCVAGGGNACKKEYTVVSGDFCGAIESSQGVTAANLQKLNPWLDSNCDIQIGQRLCVG</sequence>
<dbReference type="EMBL" id="NHTK01000875">
    <property type="protein sequence ID" value="PPR04929.1"/>
    <property type="molecule type" value="Genomic_DNA"/>
</dbReference>
<dbReference type="Proteomes" id="UP000284842">
    <property type="component" value="Unassembled WGS sequence"/>
</dbReference>
<feature type="signal peptide" evidence="3">
    <location>
        <begin position="1"/>
        <end position="18"/>
    </location>
</feature>
<reference evidence="5 6" key="1">
    <citation type="journal article" date="2018" name="Evol. Lett.">
        <title>Horizontal gene cluster transfer increased hallucinogenic mushroom diversity.</title>
        <authorList>
            <person name="Reynolds H.T."/>
            <person name="Vijayakumar V."/>
            <person name="Gluck-Thaler E."/>
            <person name="Korotkin H.B."/>
            <person name="Matheny P.B."/>
            <person name="Slot J.C."/>
        </authorList>
    </citation>
    <scope>NUCLEOTIDE SEQUENCE [LARGE SCALE GENOMIC DNA]</scope>
    <source>
        <strain evidence="5 6">2629</strain>
    </source>
</reference>
<dbReference type="InParanoid" id="A0A409YPJ8"/>
<dbReference type="AlphaFoldDB" id="A0A409YPJ8"/>
<dbReference type="OrthoDB" id="5985073at2759"/>
<evidence type="ECO:0000256" key="3">
    <source>
        <dbReference type="SAM" id="SignalP"/>
    </source>
</evidence>
<dbReference type="InterPro" id="IPR036779">
    <property type="entry name" value="LysM_dom_sf"/>
</dbReference>
<evidence type="ECO:0000259" key="4">
    <source>
        <dbReference type="PROSITE" id="PS51782"/>
    </source>
</evidence>
<evidence type="ECO:0000256" key="1">
    <source>
        <dbReference type="ARBA" id="ARBA00022669"/>
    </source>
</evidence>
<feature type="domain" description="LysM" evidence="4">
    <location>
        <begin position="776"/>
        <end position="822"/>
    </location>
</feature>
<evidence type="ECO:0000313" key="5">
    <source>
        <dbReference type="EMBL" id="PPR04929.1"/>
    </source>
</evidence>
<dbReference type="SMART" id="SM00257">
    <property type="entry name" value="LysM"/>
    <property type="match status" value="9"/>
</dbReference>
<dbReference type="SUPFAM" id="SSF54106">
    <property type="entry name" value="LysM domain"/>
    <property type="match status" value="7"/>
</dbReference>
<keyword evidence="1" id="KW-0147">Chitin-binding</keyword>
<accession>A0A409YPJ8</accession>
<dbReference type="CDD" id="cd00118">
    <property type="entry name" value="LysM"/>
    <property type="match status" value="8"/>
</dbReference>
<feature type="domain" description="LysM" evidence="4">
    <location>
        <begin position="848"/>
        <end position="894"/>
    </location>
</feature>
<dbReference type="PANTHER" id="PTHR34997">
    <property type="entry name" value="AM15"/>
    <property type="match status" value="1"/>
</dbReference>
<feature type="domain" description="LysM" evidence="4">
    <location>
        <begin position="627"/>
        <end position="673"/>
    </location>
</feature>
<feature type="domain" description="LysM" evidence="4">
    <location>
        <begin position="439"/>
        <end position="485"/>
    </location>
</feature>
<organism evidence="5 6">
    <name type="scientific">Panaeolus cyanescens</name>
    <dbReference type="NCBI Taxonomy" id="181874"/>
    <lineage>
        <taxon>Eukaryota</taxon>
        <taxon>Fungi</taxon>
        <taxon>Dikarya</taxon>
        <taxon>Basidiomycota</taxon>
        <taxon>Agaricomycotina</taxon>
        <taxon>Agaricomycetes</taxon>
        <taxon>Agaricomycetidae</taxon>
        <taxon>Agaricales</taxon>
        <taxon>Agaricineae</taxon>
        <taxon>Galeropsidaceae</taxon>
        <taxon>Panaeolus</taxon>
    </lineage>
</organism>
<gene>
    <name evidence="5" type="ORF">CVT24_007310</name>
</gene>
<dbReference type="STRING" id="181874.A0A409YPJ8"/>
<comment type="caution">
    <text evidence="5">The sequence shown here is derived from an EMBL/GenBank/DDBJ whole genome shotgun (WGS) entry which is preliminary data.</text>
</comment>